<evidence type="ECO:0000313" key="18">
    <source>
        <dbReference type="Proteomes" id="UP001623591"/>
    </source>
</evidence>
<accession>A0ABW8T325</accession>
<keyword evidence="18" id="KW-1185">Reference proteome</keyword>
<dbReference type="InterPro" id="IPR015864">
    <property type="entry name" value="FAD_synthase"/>
</dbReference>
<reference evidence="17 18" key="1">
    <citation type="submission" date="2024-11" db="EMBL/GenBank/DDBJ databases">
        <authorList>
            <person name="Heng Y.C."/>
            <person name="Lim A.C.H."/>
            <person name="Lee J.K.Y."/>
            <person name="Kittelmann S."/>
        </authorList>
    </citation>
    <scope>NUCLEOTIDE SEQUENCE [LARGE SCALE GENOMIC DNA]</scope>
    <source>
        <strain evidence="17 18">WILCCON 0185</strain>
    </source>
</reference>
<evidence type="ECO:0000256" key="5">
    <source>
        <dbReference type="ARBA" id="ARBA00022679"/>
    </source>
</evidence>
<dbReference type="SMART" id="SM00904">
    <property type="entry name" value="Flavokinase"/>
    <property type="match status" value="1"/>
</dbReference>
<dbReference type="InterPro" id="IPR023468">
    <property type="entry name" value="Riboflavin_kinase"/>
</dbReference>
<feature type="coiled-coil region" evidence="15">
    <location>
        <begin position="278"/>
        <end position="305"/>
    </location>
</feature>
<dbReference type="InterPro" id="IPR023465">
    <property type="entry name" value="Riboflavin_kinase_dom_sf"/>
</dbReference>
<keyword evidence="11" id="KW-0511">Multifunctional enzyme</keyword>
<dbReference type="SUPFAM" id="SSF82114">
    <property type="entry name" value="Riboflavin kinase-like"/>
    <property type="match status" value="1"/>
</dbReference>
<dbReference type="GO" id="GO:0003919">
    <property type="term" value="F:FMN adenylyltransferase activity"/>
    <property type="evidence" value="ECO:0007669"/>
    <property type="project" value="UniProtKB-EC"/>
</dbReference>
<evidence type="ECO:0000256" key="10">
    <source>
        <dbReference type="ARBA" id="ARBA00022840"/>
    </source>
</evidence>
<comment type="catalytic activity">
    <reaction evidence="12 14">
        <text>riboflavin + ATP = FMN + ADP + H(+)</text>
        <dbReference type="Rhea" id="RHEA:14357"/>
        <dbReference type="ChEBI" id="CHEBI:15378"/>
        <dbReference type="ChEBI" id="CHEBI:30616"/>
        <dbReference type="ChEBI" id="CHEBI:57986"/>
        <dbReference type="ChEBI" id="CHEBI:58210"/>
        <dbReference type="ChEBI" id="CHEBI:456216"/>
        <dbReference type="EC" id="2.7.1.26"/>
    </reaction>
</comment>
<proteinExistence type="inferred from homology"/>
<dbReference type="Pfam" id="PF06574">
    <property type="entry name" value="FAD_syn"/>
    <property type="match status" value="1"/>
</dbReference>
<dbReference type="EMBL" id="JBJHZZ010000004">
    <property type="protein sequence ID" value="MFL0246939.1"/>
    <property type="molecule type" value="Genomic_DNA"/>
</dbReference>
<dbReference type="NCBIfam" id="NF004162">
    <property type="entry name" value="PRK05627.1-5"/>
    <property type="match status" value="1"/>
</dbReference>
<keyword evidence="15" id="KW-0175">Coiled coil</keyword>
<keyword evidence="4 14" id="KW-0288">FMN</keyword>
<evidence type="ECO:0000256" key="14">
    <source>
        <dbReference type="PIRNR" id="PIRNR004491"/>
    </source>
</evidence>
<keyword evidence="7 14" id="KW-0547">Nucleotide-binding</keyword>
<dbReference type="PANTHER" id="PTHR22749">
    <property type="entry name" value="RIBOFLAVIN KINASE/FMN ADENYLYLTRANSFERASE"/>
    <property type="match status" value="1"/>
</dbReference>
<comment type="pathway">
    <text evidence="2 14">Cofactor biosynthesis; FMN biosynthesis; FMN from riboflavin (ATP route): step 1/1.</text>
</comment>
<organism evidence="17 18">
    <name type="scientific">Candidatus Clostridium stratigraminis</name>
    <dbReference type="NCBI Taxonomy" id="3381661"/>
    <lineage>
        <taxon>Bacteria</taxon>
        <taxon>Bacillati</taxon>
        <taxon>Bacillota</taxon>
        <taxon>Clostridia</taxon>
        <taxon>Eubacteriales</taxon>
        <taxon>Clostridiaceae</taxon>
        <taxon>Clostridium</taxon>
    </lineage>
</organism>
<dbReference type="Gene3D" id="2.40.30.30">
    <property type="entry name" value="Riboflavin kinase-like"/>
    <property type="match status" value="1"/>
</dbReference>
<comment type="similarity">
    <text evidence="14">Belongs to the ribF family.</text>
</comment>
<evidence type="ECO:0000256" key="3">
    <source>
        <dbReference type="ARBA" id="ARBA00022630"/>
    </source>
</evidence>
<protein>
    <recommendedName>
        <fullName evidence="14">Riboflavin biosynthesis protein</fullName>
    </recommendedName>
    <domain>
        <recommendedName>
            <fullName evidence="14">Riboflavin kinase</fullName>
            <ecNumber evidence="14">2.7.1.26</ecNumber>
        </recommendedName>
        <alternativeName>
            <fullName evidence="14">Flavokinase</fullName>
        </alternativeName>
    </domain>
    <domain>
        <recommendedName>
            <fullName evidence="14">FMN adenylyltransferase</fullName>
            <ecNumber evidence="14">2.7.7.2</ecNumber>
        </recommendedName>
        <alternativeName>
            <fullName evidence="14">FAD pyrophosphorylase</fullName>
        </alternativeName>
        <alternativeName>
            <fullName evidence="14">FAD synthase</fullName>
        </alternativeName>
    </domain>
</protein>
<dbReference type="EC" id="2.7.1.26" evidence="14"/>
<evidence type="ECO:0000256" key="12">
    <source>
        <dbReference type="ARBA" id="ARBA00047880"/>
    </source>
</evidence>
<keyword evidence="9 14" id="KW-0274">FAD</keyword>
<keyword evidence="3 14" id="KW-0285">Flavoprotein</keyword>
<comment type="pathway">
    <text evidence="1 14">Cofactor biosynthesis; FAD biosynthesis; FAD from FMN: step 1/1.</text>
</comment>
<comment type="catalytic activity">
    <reaction evidence="13 14">
        <text>FMN + ATP + H(+) = FAD + diphosphate</text>
        <dbReference type="Rhea" id="RHEA:17237"/>
        <dbReference type="ChEBI" id="CHEBI:15378"/>
        <dbReference type="ChEBI" id="CHEBI:30616"/>
        <dbReference type="ChEBI" id="CHEBI:33019"/>
        <dbReference type="ChEBI" id="CHEBI:57692"/>
        <dbReference type="ChEBI" id="CHEBI:58210"/>
        <dbReference type="EC" id="2.7.7.2"/>
    </reaction>
</comment>
<evidence type="ECO:0000256" key="1">
    <source>
        <dbReference type="ARBA" id="ARBA00004726"/>
    </source>
</evidence>
<dbReference type="PIRSF" id="PIRSF004491">
    <property type="entry name" value="FAD_Synth"/>
    <property type="match status" value="1"/>
</dbReference>
<dbReference type="GO" id="GO:0008531">
    <property type="term" value="F:riboflavin kinase activity"/>
    <property type="evidence" value="ECO:0007669"/>
    <property type="project" value="UniProtKB-EC"/>
</dbReference>
<dbReference type="InterPro" id="IPR002606">
    <property type="entry name" value="Riboflavin_kinase_bac"/>
</dbReference>
<evidence type="ECO:0000259" key="16">
    <source>
        <dbReference type="SMART" id="SM00904"/>
    </source>
</evidence>
<evidence type="ECO:0000256" key="9">
    <source>
        <dbReference type="ARBA" id="ARBA00022827"/>
    </source>
</evidence>
<name>A0ABW8T325_9CLOT</name>
<dbReference type="InterPro" id="IPR015865">
    <property type="entry name" value="Riboflavin_kinase_bac/euk"/>
</dbReference>
<evidence type="ECO:0000256" key="2">
    <source>
        <dbReference type="ARBA" id="ARBA00005201"/>
    </source>
</evidence>
<evidence type="ECO:0000256" key="15">
    <source>
        <dbReference type="SAM" id="Coils"/>
    </source>
</evidence>
<feature type="domain" description="Riboflavin kinase" evidence="16">
    <location>
        <begin position="181"/>
        <end position="307"/>
    </location>
</feature>
<comment type="caution">
    <text evidence="17">The sequence shown here is derived from an EMBL/GenBank/DDBJ whole genome shotgun (WGS) entry which is preliminary data.</text>
</comment>
<dbReference type="InterPro" id="IPR014729">
    <property type="entry name" value="Rossmann-like_a/b/a_fold"/>
</dbReference>
<keyword evidence="6 14" id="KW-0548">Nucleotidyltransferase</keyword>
<gene>
    <name evidence="17" type="ORF">ACJDUG_08140</name>
</gene>
<dbReference type="Proteomes" id="UP001623591">
    <property type="component" value="Unassembled WGS sequence"/>
</dbReference>
<sequence>MIIIEDNFNIKLNYKTYIALGSFDGLHMGHMGLINKTIELSKKNNVKSMVCTFKNHPLNIISKSKAPKLIMDNDIKLKLLESLQVDIVNLVNFNNDYMKISPEDFIINMIKHYNVQGLIVGFNYRFGFKNTGDIKLLKKYSKKLGFELYVIDSVTYENEVVSSSRIRTLIHDGKITEANNMLIKPFMLKGTVARGKQLGRKLGFPTANLNYDESFILPKNGVYATLVEYKNCFYKGMTSVGVNPTVQLKTKTIFIETYILDFDKNIYGEDIKIYFIKRMRDEIKFNSLEELIEQLTKDRSFVENVKIENFTDKC</sequence>
<evidence type="ECO:0000256" key="7">
    <source>
        <dbReference type="ARBA" id="ARBA00022741"/>
    </source>
</evidence>
<evidence type="ECO:0000256" key="6">
    <source>
        <dbReference type="ARBA" id="ARBA00022695"/>
    </source>
</evidence>
<dbReference type="RefSeq" id="WP_406769406.1">
    <property type="nucleotide sequence ID" value="NZ_JBJHZZ010000004.1"/>
</dbReference>
<evidence type="ECO:0000256" key="8">
    <source>
        <dbReference type="ARBA" id="ARBA00022777"/>
    </source>
</evidence>
<dbReference type="Pfam" id="PF01687">
    <property type="entry name" value="Flavokinase"/>
    <property type="match status" value="1"/>
</dbReference>
<dbReference type="SUPFAM" id="SSF52374">
    <property type="entry name" value="Nucleotidylyl transferase"/>
    <property type="match status" value="1"/>
</dbReference>
<dbReference type="CDD" id="cd02064">
    <property type="entry name" value="FAD_synthetase_N"/>
    <property type="match status" value="1"/>
</dbReference>
<evidence type="ECO:0000256" key="13">
    <source>
        <dbReference type="ARBA" id="ARBA00049494"/>
    </source>
</evidence>
<dbReference type="NCBIfam" id="TIGR00083">
    <property type="entry name" value="ribF"/>
    <property type="match status" value="1"/>
</dbReference>
<dbReference type="Gene3D" id="3.40.50.620">
    <property type="entry name" value="HUPs"/>
    <property type="match status" value="1"/>
</dbReference>
<keyword evidence="5 14" id="KW-0808">Transferase</keyword>
<evidence type="ECO:0000256" key="4">
    <source>
        <dbReference type="ARBA" id="ARBA00022643"/>
    </source>
</evidence>
<dbReference type="PANTHER" id="PTHR22749:SF6">
    <property type="entry name" value="RIBOFLAVIN KINASE"/>
    <property type="match status" value="1"/>
</dbReference>
<keyword evidence="10 14" id="KW-0067">ATP-binding</keyword>
<evidence type="ECO:0000256" key="11">
    <source>
        <dbReference type="ARBA" id="ARBA00023268"/>
    </source>
</evidence>
<evidence type="ECO:0000313" key="17">
    <source>
        <dbReference type="EMBL" id="MFL0246939.1"/>
    </source>
</evidence>
<dbReference type="EC" id="2.7.7.2" evidence="14"/>
<keyword evidence="8 14" id="KW-0418">Kinase</keyword>